<dbReference type="PIRSF" id="PIRSF000332">
    <property type="entry name" value="FMO"/>
    <property type="match status" value="1"/>
</dbReference>
<keyword evidence="5" id="KW-0521">NADP</keyword>
<evidence type="ECO:0000256" key="5">
    <source>
        <dbReference type="ARBA" id="ARBA00022857"/>
    </source>
</evidence>
<keyword evidence="8" id="KW-0503">Monooxygenase</keyword>
<dbReference type="InterPro" id="IPR036188">
    <property type="entry name" value="FAD/NAD-bd_sf"/>
</dbReference>
<dbReference type="HOGENOM" id="CLU_428901_0_0_3"/>
<dbReference type="OrthoDB" id="465620at2"/>
<dbReference type="InterPro" id="IPR020946">
    <property type="entry name" value="Flavin_mOase-like"/>
</dbReference>
<evidence type="ECO:0000256" key="2">
    <source>
        <dbReference type="ARBA" id="ARBA00010139"/>
    </source>
</evidence>
<sequence>MESLKKCVIIGAGLSGLVTAKELLDVGFENIIILESEDDLGGVWRRYCWKSATLTSSKWITEFGSFPMPDDYPDFLTPEQMLSYLQSFVKKFDLDKYIHCGVAVKAVTTDDQGKYEVITDQQIYRDCDFVVLCTGLHGEPHLPQIPGLEKFSGEVIHGSQYKAPEPFKGKRVLCLGLGESGIGINSEISHSAARTIVSATSYTPAPRVFNYTANPFDQMQFWPIGSIMKDYQELLTLGASWYVRLPNWLKTFYVRLHPRLSCYPEPWLPKALIPYHWHGKYWPKPNEEFSQESGNLTVPGTPTDDLFYLIRVGQIIPKGKVVRFDHTTAYFEDGSHEEIDALVLNTGYKSPILSIDLPNHWQYCHQELYKGCFHPDLINLAFVGFVRPTIGSIPAMAEMQARLVAQVFSGKVKLPESKSLVELIKQEATQHAKDCPMMQKRLPHIYFFDRWMEEMAQLIGCRPTIWEYLGSWGHLQAYLLGSPMPLRFRLQGPGAVTGGKERYIARVNKVYGNSFGRLARFQVIKYFLYPYVAATTLFLLLVGILKFSLPVSLGLTVLFGLLYGSVDLFRFFVTIPLTASLIIQFRKQFIKPTSIPNYTSPTILQTDAN</sequence>
<evidence type="ECO:0000256" key="3">
    <source>
        <dbReference type="ARBA" id="ARBA00022630"/>
    </source>
</evidence>
<keyword evidence="7" id="KW-0812">Transmembrane</keyword>
<keyword evidence="6" id="KW-0560">Oxidoreductase</keyword>
<comment type="similarity">
    <text evidence="2">Belongs to the FAD-binding monooxygenase family.</text>
</comment>
<dbReference type="EMBL" id="CP001344">
    <property type="protein sequence ID" value="ACL45224.1"/>
    <property type="molecule type" value="Genomic_DNA"/>
</dbReference>
<evidence type="ECO:0000313" key="8">
    <source>
        <dbReference type="EMBL" id="ACL45224.1"/>
    </source>
</evidence>
<keyword evidence="3" id="KW-0285">Flavoprotein</keyword>
<evidence type="ECO:0000256" key="7">
    <source>
        <dbReference type="SAM" id="Phobius"/>
    </source>
</evidence>
<evidence type="ECO:0000256" key="6">
    <source>
        <dbReference type="ARBA" id="ARBA00023002"/>
    </source>
</evidence>
<dbReference type="InterPro" id="IPR050346">
    <property type="entry name" value="FMO-like"/>
</dbReference>
<reference evidence="8" key="1">
    <citation type="submission" date="2009-01" db="EMBL/GenBank/DDBJ databases">
        <title>Complete sequence of chromosome Cyanothece sp. PCC 7425.</title>
        <authorList>
            <consortium name="US DOE Joint Genome Institute"/>
            <person name="Lucas S."/>
            <person name="Copeland A."/>
            <person name="Lapidus A."/>
            <person name="Glavina del Rio T."/>
            <person name="Dalin E."/>
            <person name="Tice H."/>
            <person name="Bruce D."/>
            <person name="Goodwin L."/>
            <person name="Pitluck S."/>
            <person name="Sims D."/>
            <person name="Meineke L."/>
            <person name="Brettin T."/>
            <person name="Detter J.C."/>
            <person name="Han C."/>
            <person name="Larimer F."/>
            <person name="Land M."/>
            <person name="Hauser L."/>
            <person name="Kyrpides N."/>
            <person name="Ovchinnikova G."/>
            <person name="Liberton M."/>
            <person name="Stoeckel J."/>
            <person name="Banerjee A."/>
            <person name="Singh A."/>
            <person name="Page L."/>
            <person name="Sato H."/>
            <person name="Zhao L."/>
            <person name="Sherman L."/>
            <person name="Pakrasi H."/>
            <person name="Richardson P."/>
        </authorList>
    </citation>
    <scope>NUCLEOTIDE SEQUENCE</scope>
    <source>
        <strain evidence="8">PCC 7425</strain>
    </source>
</reference>
<dbReference type="Gene3D" id="3.50.50.60">
    <property type="entry name" value="FAD/NAD(P)-binding domain"/>
    <property type="match status" value="3"/>
</dbReference>
<protein>
    <submittedName>
        <fullName evidence="8">Flavin-containing monooxygenase FMO</fullName>
    </submittedName>
</protein>
<name>B8HKZ2_CYAP4</name>
<feature type="transmembrane region" description="Helical" evidence="7">
    <location>
        <begin position="526"/>
        <end position="545"/>
    </location>
</feature>
<feature type="transmembrane region" description="Helical" evidence="7">
    <location>
        <begin position="557"/>
        <end position="583"/>
    </location>
</feature>
<dbReference type="GO" id="GO:0050660">
    <property type="term" value="F:flavin adenine dinucleotide binding"/>
    <property type="evidence" value="ECO:0007669"/>
    <property type="project" value="InterPro"/>
</dbReference>
<proteinExistence type="inferred from homology"/>
<keyword evidence="4" id="KW-0274">FAD</keyword>
<gene>
    <name evidence="8" type="ordered locus">Cyan7425_2881</name>
</gene>
<dbReference type="SUPFAM" id="SSF51905">
    <property type="entry name" value="FAD/NAD(P)-binding domain"/>
    <property type="match status" value="2"/>
</dbReference>
<accession>B8HKZ2</accession>
<dbReference type="AlphaFoldDB" id="B8HKZ2"/>
<keyword evidence="7" id="KW-0472">Membrane</keyword>
<dbReference type="InterPro" id="IPR000960">
    <property type="entry name" value="Flavin_mOase"/>
</dbReference>
<comment type="similarity">
    <text evidence="1">Belongs to the FMO family.</text>
</comment>
<keyword evidence="7" id="KW-1133">Transmembrane helix</keyword>
<evidence type="ECO:0000256" key="4">
    <source>
        <dbReference type="ARBA" id="ARBA00022827"/>
    </source>
</evidence>
<organism evidence="8">
    <name type="scientific">Cyanothece sp. (strain PCC 7425 / ATCC 29141)</name>
    <dbReference type="NCBI Taxonomy" id="395961"/>
    <lineage>
        <taxon>Bacteria</taxon>
        <taxon>Bacillati</taxon>
        <taxon>Cyanobacteriota</taxon>
        <taxon>Cyanophyceae</taxon>
        <taxon>Gomontiellales</taxon>
        <taxon>Cyanothecaceae</taxon>
        <taxon>Cyanothece</taxon>
    </lineage>
</organism>
<dbReference type="GO" id="GO:0050661">
    <property type="term" value="F:NADP binding"/>
    <property type="evidence" value="ECO:0007669"/>
    <property type="project" value="InterPro"/>
</dbReference>
<dbReference type="eggNOG" id="COG2072">
    <property type="taxonomic scope" value="Bacteria"/>
</dbReference>
<evidence type="ECO:0000256" key="1">
    <source>
        <dbReference type="ARBA" id="ARBA00009183"/>
    </source>
</evidence>
<dbReference type="GO" id="GO:0004499">
    <property type="term" value="F:N,N-dimethylaniline monooxygenase activity"/>
    <property type="evidence" value="ECO:0007669"/>
    <property type="project" value="InterPro"/>
</dbReference>
<dbReference type="PRINTS" id="PR00370">
    <property type="entry name" value="FMOXYGENASE"/>
</dbReference>
<dbReference type="Pfam" id="PF00743">
    <property type="entry name" value="FMO-like"/>
    <property type="match status" value="2"/>
</dbReference>
<dbReference type="STRING" id="395961.Cyan7425_2881"/>
<dbReference type="PANTHER" id="PTHR23023">
    <property type="entry name" value="DIMETHYLANILINE MONOOXYGENASE"/>
    <property type="match status" value="1"/>
</dbReference>
<dbReference type="KEGG" id="cyn:Cyan7425_2881"/>